<keyword evidence="6 9" id="KW-0456">Lyase</keyword>
<dbReference type="EMBL" id="MDER01000070">
    <property type="protein sequence ID" value="ODP26890.1"/>
    <property type="molecule type" value="Genomic_DNA"/>
</dbReference>
<comment type="caution">
    <text evidence="14">The sequence shown here is derived from an EMBL/GenBank/DDBJ whole genome shotgun (WGS) entry which is preliminary data.</text>
</comment>
<evidence type="ECO:0000313" key="14">
    <source>
        <dbReference type="EMBL" id="ODP26890.1"/>
    </source>
</evidence>
<feature type="binding site" evidence="9 11">
    <location>
        <position position="224"/>
    </location>
    <ligand>
        <name>substrate</name>
    </ligand>
</feature>
<dbReference type="InterPro" id="IPR011060">
    <property type="entry name" value="RibuloseP-bd_barrel"/>
</dbReference>
<dbReference type="SUPFAM" id="SSF51366">
    <property type="entry name" value="Ribulose-phoshate binding barrel"/>
    <property type="match status" value="1"/>
</dbReference>
<dbReference type="EC" id="4.1.1.23" evidence="9"/>
<evidence type="ECO:0000256" key="9">
    <source>
        <dbReference type="HAMAP-Rule" id="MF_01200"/>
    </source>
</evidence>
<feature type="active site" description="For OMPdecase activity" evidence="10">
    <location>
        <position position="67"/>
    </location>
</feature>
<dbReference type="PANTHER" id="PTHR32119">
    <property type="entry name" value="OROTIDINE 5'-PHOSPHATE DECARBOXYLASE"/>
    <property type="match status" value="1"/>
</dbReference>
<feature type="active site" description="For OMPdecase activity" evidence="10">
    <location>
        <position position="69"/>
    </location>
</feature>
<dbReference type="CDD" id="cd04725">
    <property type="entry name" value="OMP_decarboxylase_like"/>
    <property type="match status" value="1"/>
</dbReference>
<comment type="subunit">
    <text evidence="3 9">Homodimer.</text>
</comment>
<gene>
    <name evidence="9 14" type="primary">pyrF</name>
    <name evidence="14" type="ORF">PTI45_03615</name>
</gene>
<feature type="binding site" evidence="9 11">
    <location>
        <position position="18"/>
    </location>
    <ligand>
        <name>substrate</name>
    </ligand>
</feature>
<feature type="domain" description="Orotidine 5'-phosphate decarboxylase" evidence="13">
    <location>
        <begin position="12"/>
        <end position="239"/>
    </location>
</feature>
<dbReference type="HAMAP" id="MF_01200_B">
    <property type="entry name" value="OMPdecase_type1_B"/>
    <property type="match status" value="1"/>
</dbReference>
<dbReference type="RefSeq" id="WP_069328968.1">
    <property type="nucleotide sequence ID" value="NZ_MDER01000070.1"/>
</dbReference>
<dbReference type="InterPro" id="IPR047596">
    <property type="entry name" value="OMPdecase_bac"/>
</dbReference>
<evidence type="ECO:0000256" key="7">
    <source>
        <dbReference type="ARBA" id="ARBA00049157"/>
    </source>
</evidence>
<feature type="binding site" evidence="9 11">
    <location>
        <position position="132"/>
    </location>
    <ligand>
        <name>substrate</name>
    </ligand>
</feature>
<dbReference type="InterPro" id="IPR013785">
    <property type="entry name" value="Aldolase_TIM"/>
</dbReference>
<dbReference type="Gene3D" id="3.20.20.70">
    <property type="entry name" value="Aldolase class I"/>
    <property type="match status" value="1"/>
</dbReference>
<evidence type="ECO:0000256" key="2">
    <source>
        <dbReference type="ARBA" id="ARBA00004861"/>
    </source>
</evidence>
<accession>A0A1E3L1P4</accession>
<dbReference type="GO" id="GO:0005829">
    <property type="term" value="C:cytosol"/>
    <property type="evidence" value="ECO:0007669"/>
    <property type="project" value="TreeGrafter"/>
</dbReference>
<dbReference type="Pfam" id="PF00215">
    <property type="entry name" value="OMPdecase"/>
    <property type="match status" value="1"/>
</dbReference>
<evidence type="ECO:0000256" key="1">
    <source>
        <dbReference type="ARBA" id="ARBA00002356"/>
    </source>
</evidence>
<dbReference type="UniPathway" id="UPA00070">
    <property type="reaction ID" value="UER00120"/>
</dbReference>
<dbReference type="GO" id="GO:0044205">
    <property type="term" value="P:'de novo' UMP biosynthetic process"/>
    <property type="evidence" value="ECO:0007669"/>
    <property type="project" value="UniProtKB-UniRule"/>
</dbReference>
<feature type="active site" description="For OMPdecase activity" evidence="10">
    <location>
        <position position="72"/>
    </location>
</feature>
<evidence type="ECO:0000256" key="3">
    <source>
        <dbReference type="ARBA" id="ARBA00011738"/>
    </source>
</evidence>
<proteinExistence type="inferred from homology"/>
<comment type="catalytic activity">
    <reaction evidence="7 9 12">
        <text>orotidine 5'-phosphate + H(+) = UMP + CO2</text>
        <dbReference type="Rhea" id="RHEA:11596"/>
        <dbReference type="ChEBI" id="CHEBI:15378"/>
        <dbReference type="ChEBI" id="CHEBI:16526"/>
        <dbReference type="ChEBI" id="CHEBI:57538"/>
        <dbReference type="ChEBI" id="CHEBI:57865"/>
        <dbReference type="EC" id="4.1.1.23"/>
    </reaction>
</comment>
<dbReference type="SMART" id="SM00934">
    <property type="entry name" value="OMPdecase"/>
    <property type="match status" value="1"/>
</dbReference>
<dbReference type="STRING" id="1886670.PTI45_03615"/>
<dbReference type="Proteomes" id="UP000094578">
    <property type="component" value="Unassembled WGS sequence"/>
</dbReference>
<comment type="function">
    <text evidence="1 9">Catalyzes the decarboxylation of orotidine 5'-monophosphate (OMP) to uridine 5'-monophosphate (UMP).</text>
</comment>
<evidence type="ECO:0000256" key="12">
    <source>
        <dbReference type="RuleBase" id="RU000512"/>
    </source>
</evidence>
<feature type="binding site" evidence="9 11">
    <location>
        <position position="40"/>
    </location>
    <ligand>
        <name>substrate</name>
    </ligand>
</feature>
<feature type="active site" description="Proton donor" evidence="9">
    <location>
        <position position="69"/>
    </location>
</feature>
<dbReference type="NCBIfam" id="NF001273">
    <property type="entry name" value="PRK00230.1"/>
    <property type="match status" value="1"/>
</dbReference>
<comment type="similarity">
    <text evidence="8 9">Belongs to the OMP decarboxylase family. Type 1 subfamily.</text>
</comment>
<dbReference type="GO" id="GO:0004590">
    <property type="term" value="F:orotidine-5'-phosphate decarboxylase activity"/>
    <property type="evidence" value="ECO:0007669"/>
    <property type="project" value="UniProtKB-UniRule"/>
</dbReference>
<dbReference type="InterPro" id="IPR014732">
    <property type="entry name" value="OMPdecase"/>
</dbReference>
<feature type="binding site" evidence="9">
    <location>
        <begin position="67"/>
        <end position="76"/>
    </location>
    <ligand>
        <name>substrate</name>
    </ligand>
</feature>
<dbReference type="InterPro" id="IPR001754">
    <property type="entry name" value="OMPdeCOase_dom"/>
</dbReference>
<dbReference type="PROSITE" id="PS00156">
    <property type="entry name" value="OMPDECASE"/>
    <property type="match status" value="1"/>
</dbReference>
<evidence type="ECO:0000256" key="6">
    <source>
        <dbReference type="ARBA" id="ARBA00023239"/>
    </source>
</evidence>
<dbReference type="PATRIC" id="fig|1886670.3.peg.3643"/>
<dbReference type="PANTHER" id="PTHR32119:SF2">
    <property type="entry name" value="OROTIDINE 5'-PHOSPHATE DECARBOXYLASE"/>
    <property type="match status" value="1"/>
</dbReference>
<dbReference type="FunFam" id="3.20.20.70:FF:000015">
    <property type="entry name" value="Orotidine 5'-phosphate decarboxylase"/>
    <property type="match status" value="1"/>
</dbReference>
<keyword evidence="4 9" id="KW-0210">Decarboxylase</keyword>
<feature type="binding site" evidence="9 11">
    <location>
        <position position="194"/>
    </location>
    <ligand>
        <name>substrate</name>
    </ligand>
</feature>
<feature type="binding site" evidence="9 11">
    <location>
        <position position="203"/>
    </location>
    <ligand>
        <name>substrate</name>
    </ligand>
</feature>
<keyword evidence="15" id="KW-1185">Reference proteome</keyword>
<protein>
    <recommendedName>
        <fullName evidence="9">Orotidine 5'-phosphate decarboxylase</fullName>
        <ecNumber evidence="9">4.1.1.23</ecNumber>
    </recommendedName>
    <alternativeName>
        <fullName evidence="9">OMP decarboxylase</fullName>
        <shortName evidence="9">OMPDCase</shortName>
        <shortName evidence="9">OMPdecase</shortName>
    </alternativeName>
</protein>
<dbReference type="NCBIfam" id="TIGR01740">
    <property type="entry name" value="pyrF"/>
    <property type="match status" value="1"/>
</dbReference>
<evidence type="ECO:0000313" key="15">
    <source>
        <dbReference type="Proteomes" id="UP000094578"/>
    </source>
</evidence>
<evidence type="ECO:0000256" key="10">
    <source>
        <dbReference type="PIRSR" id="PIRSR614732-1"/>
    </source>
</evidence>
<reference evidence="14 15" key="1">
    <citation type="submission" date="2016-08" db="EMBL/GenBank/DDBJ databases">
        <title>Genome sequencing of Paenibacillus sp. TI45-13ar, isolated from Korean traditional nuruk.</title>
        <authorList>
            <person name="Kim S.-J."/>
        </authorList>
    </citation>
    <scope>NUCLEOTIDE SEQUENCE [LARGE SCALE GENOMIC DNA]</scope>
    <source>
        <strain evidence="14 15">TI45-13ar</strain>
    </source>
</reference>
<evidence type="ECO:0000256" key="4">
    <source>
        <dbReference type="ARBA" id="ARBA00022793"/>
    </source>
</evidence>
<organism evidence="14 15">
    <name type="scientific">Paenibacillus nuruki</name>
    <dbReference type="NCBI Taxonomy" id="1886670"/>
    <lineage>
        <taxon>Bacteria</taxon>
        <taxon>Bacillati</taxon>
        <taxon>Bacillota</taxon>
        <taxon>Bacilli</taxon>
        <taxon>Bacillales</taxon>
        <taxon>Paenibacillaceae</taxon>
        <taxon>Paenibacillus</taxon>
    </lineage>
</organism>
<name>A0A1E3L1P4_9BACL</name>
<comment type="pathway">
    <text evidence="2 9 12">Pyrimidine metabolism; UMP biosynthesis via de novo pathway; UMP from orotate: step 2/2.</text>
</comment>
<feature type="binding site" evidence="9 11">
    <location>
        <position position="223"/>
    </location>
    <ligand>
        <name>substrate</name>
    </ligand>
</feature>
<dbReference type="GO" id="GO:0006207">
    <property type="term" value="P:'de novo' pyrimidine nucleobase biosynthetic process"/>
    <property type="evidence" value="ECO:0007669"/>
    <property type="project" value="InterPro"/>
</dbReference>
<evidence type="ECO:0000256" key="5">
    <source>
        <dbReference type="ARBA" id="ARBA00022975"/>
    </source>
</evidence>
<dbReference type="AlphaFoldDB" id="A0A1E3L1P4"/>
<evidence type="ECO:0000259" key="13">
    <source>
        <dbReference type="SMART" id="SM00934"/>
    </source>
</evidence>
<dbReference type="InterPro" id="IPR018089">
    <property type="entry name" value="OMPdecase_AS"/>
</dbReference>
<sequence>MTHSISQAIAKRLIVALDYPNVEEARVLIEHLQGIPCTIKVGMQLFYSAGPDFVRELKAKGYSVFLDLKMHDIPNTVKGGANSITRLGVDIFNVHAAGGVQMMKAAVEGMESALATDSNLARPLLIAVTQLTSTSQQVMNQEIGIQGTVEEAVVHYARLAQQSGLGGVVCSPLEVSMIQQACGTSFATVTPGVRPAGSDLGDQKRILTPGEAIAGGSHYLVVGRPITGANDPREATQQIIEEMSVHVNN</sequence>
<evidence type="ECO:0000256" key="8">
    <source>
        <dbReference type="ARBA" id="ARBA00061012"/>
    </source>
</evidence>
<keyword evidence="5 9" id="KW-0665">Pyrimidine biosynthesis</keyword>
<evidence type="ECO:0000256" key="11">
    <source>
        <dbReference type="PIRSR" id="PIRSR614732-2"/>
    </source>
</evidence>